<dbReference type="EMBL" id="JBEQCT010000001">
    <property type="protein sequence ID" value="MFM2483653.1"/>
    <property type="molecule type" value="Genomic_DNA"/>
</dbReference>
<sequence>MSEKTFTTKCTRGVFTIEFAIIALFMSTVIVFTSDMVIKQSVEGMLDRMSYSAVSVLKERTQLYDKDEQMDSSQVDTIDKIVQTSLARTMPSFQPSRYSAYYQQITFAGVNTKQSSMSEKDVIEGSHNAACTPPNQLKSIAANLSPITNEGRRAPLFQVTLCYRTDNWFGQLVGEDYEWIRSNSIILGR</sequence>
<dbReference type="RefSeq" id="WP_408621803.1">
    <property type="nucleotide sequence ID" value="NZ_JBEQCT010000001.1"/>
</dbReference>
<dbReference type="Proteomes" id="UP001629953">
    <property type="component" value="Unassembled WGS sequence"/>
</dbReference>
<evidence type="ECO:0000313" key="2">
    <source>
        <dbReference type="EMBL" id="MFM2483653.1"/>
    </source>
</evidence>
<name>A0ABW9G2R6_9GAMM</name>
<organism evidence="2 3">
    <name type="scientific">Celerinatantimonas yamalensis</name>
    <dbReference type="NCBI Taxonomy" id="559956"/>
    <lineage>
        <taxon>Bacteria</taxon>
        <taxon>Pseudomonadati</taxon>
        <taxon>Pseudomonadota</taxon>
        <taxon>Gammaproteobacteria</taxon>
        <taxon>Celerinatantimonadaceae</taxon>
        <taxon>Celerinatantimonas</taxon>
    </lineage>
</organism>
<keyword evidence="1" id="KW-0812">Transmembrane</keyword>
<feature type="transmembrane region" description="Helical" evidence="1">
    <location>
        <begin position="12"/>
        <end position="32"/>
    </location>
</feature>
<protein>
    <submittedName>
        <fullName evidence="2">Tight adherence pilus pseudopilin TadF</fullName>
    </submittedName>
</protein>
<dbReference type="InterPro" id="IPR031582">
    <property type="entry name" value="TadF"/>
</dbReference>
<keyword evidence="3" id="KW-1185">Reference proteome</keyword>
<reference evidence="2 3" key="1">
    <citation type="journal article" date="2013" name="Int. J. Syst. Evol. Microbiol.">
        <title>Celerinatantimonas yamalensis sp. nov., a cold-adapted diazotrophic bacterium from a cold permafrost brine.</title>
        <authorList>
            <person name="Shcherbakova V."/>
            <person name="Chuvilskaya N."/>
            <person name="Rivkina E."/>
            <person name="Demidov N."/>
            <person name="Uchaeva V."/>
            <person name="Suetin S."/>
            <person name="Suzina N."/>
            <person name="Gilichinsky D."/>
        </authorList>
    </citation>
    <scope>NUCLEOTIDE SEQUENCE [LARGE SCALE GENOMIC DNA]</scope>
    <source>
        <strain evidence="2 3">C7</strain>
    </source>
</reference>
<accession>A0ABW9G2R6</accession>
<proteinExistence type="predicted"/>
<dbReference type="Pfam" id="PF16964">
    <property type="entry name" value="TadF"/>
    <property type="match status" value="1"/>
</dbReference>
<evidence type="ECO:0000313" key="3">
    <source>
        <dbReference type="Proteomes" id="UP001629953"/>
    </source>
</evidence>
<comment type="caution">
    <text evidence="2">The sequence shown here is derived from an EMBL/GenBank/DDBJ whole genome shotgun (WGS) entry which is preliminary data.</text>
</comment>
<keyword evidence="1" id="KW-0472">Membrane</keyword>
<gene>
    <name evidence="2" type="primary">tadF</name>
    <name evidence="2" type="ORF">ABUE30_00930</name>
</gene>
<evidence type="ECO:0000256" key="1">
    <source>
        <dbReference type="SAM" id="Phobius"/>
    </source>
</evidence>
<keyword evidence="1" id="KW-1133">Transmembrane helix</keyword>